<evidence type="ECO:0000313" key="2">
    <source>
        <dbReference type="Proteomes" id="UP001163947"/>
    </source>
</evidence>
<reference evidence="1" key="1">
    <citation type="submission" date="2022-09" db="EMBL/GenBank/DDBJ databases">
        <title>The genome sequence of Rhodococcus aetherivorans N1.</title>
        <authorList>
            <person name="Jiang W."/>
        </authorList>
    </citation>
    <scope>NUCLEOTIDE SEQUENCE</scope>
    <source>
        <strain evidence="1">N1</strain>
    </source>
</reference>
<proteinExistence type="predicted"/>
<dbReference type="InterPro" id="IPR058532">
    <property type="entry name" value="YjbR/MT2646/Rv2570-like"/>
</dbReference>
<dbReference type="Proteomes" id="UP001163947">
    <property type="component" value="Chromosome"/>
</dbReference>
<dbReference type="SUPFAM" id="SSF142906">
    <property type="entry name" value="YjbR-like"/>
    <property type="match status" value="1"/>
</dbReference>
<organism evidence="1 2">
    <name type="scientific">Rhodococcus aetherivorans</name>
    <dbReference type="NCBI Taxonomy" id="191292"/>
    <lineage>
        <taxon>Bacteria</taxon>
        <taxon>Bacillati</taxon>
        <taxon>Actinomycetota</taxon>
        <taxon>Actinomycetes</taxon>
        <taxon>Mycobacteriales</taxon>
        <taxon>Nocardiaceae</taxon>
        <taxon>Rhodococcus</taxon>
    </lineage>
</organism>
<sequence length="129" mass="14422">MSPLDRLRALCTALPDVTERVSHGEPAWFVRRSPQFATFADHHHDDRVAFWAAAPAGAQQDWIERDPDRFFRPPYVGTRGWIGVRLDGPGATGDAFWDDVADIVEDAYRTVAPKTLVARLDAEPGPDPR</sequence>
<dbReference type="GO" id="GO:0003677">
    <property type="term" value="F:DNA binding"/>
    <property type="evidence" value="ECO:0007669"/>
    <property type="project" value="UniProtKB-KW"/>
</dbReference>
<accession>A0AA46NYW3</accession>
<dbReference type="Gene3D" id="3.90.1150.30">
    <property type="match status" value="1"/>
</dbReference>
<dbReference type="AlphaFoldDB" id="A0AA46NYW3"/>
<dbReference type="EMBL" id="CP106982">
    <property type="protein sequence ID" value="UYF97028.1"/>
    <property type="molecule type" value="Genomic_DNA"/>
</dbReference>
<name>A0AA46NYW3_9NOCA</name>
<dbReference type="Pfam" id="PF04237">
    <property type="entry name" value="YjbR"/>
    <property type="match status" value="1"/>
</dbReference>
<dbReference type="InterPro" id="IPR038056">
    <property type="entry name" value="YjbR-like_sf"/>
</dbReference>
<gene>
    <name evidence="1" type="ORF">OCS65_22485</name>
</gene>
<evidence type="ECO:0000313" key="1">
    <source>
        <dbReference type="EMBL" id="UYF97028.1"/>
    </source>
</evidence>
<protein>
    <submittedName>
        <fullName evidence="1">MmcQ/YjbR family DNA-binding protein</fullName>
    </submittedName>
</protein>
<keyword evidence="1" id="KW-0238">DNA-binding</keyword>